<name>A0AAJ0CGQ4_9HYPO</name>
<dbReference type="EMBL" id="JASWJB010000247">
    <property type="protein sequence ID" value="KAK2592763.1"/>
    <property type="molecule type" value="Genomic_DNA"/>
</dbReference>
<dbReference type="PANTHER" id="PTHR13914">
    <property type="entry name" value="PROLINE OXIDASE"/>
    <property type="match status" value="1"/>
</dbReference>
<evidence type="ECO:0000313" key="8">
    <source>
        <dbReference type="Proteomes" id="UP001251528"/>
    </source>
</evidence>
<comment type="catalytic activity">
    <reaction evidence="5">
        <text>L-proline + a quinone = (S)-1-pyrroline-5-carboxylate + a quinol + H(+)</text>
        <dbReference type="Rhea" id="RHEA:23784"/>
        <dbReference type="ChEBI" id="CHEBI:15378"/>
        <dbReference type="ChEBI" id="CHEBI:17388"/>
        <dbReference type="ChEBI" id="CHEBI:24646"/>
        <dbReference type="ChEBI" id="CHEBI:60039"/>
        <dbReference type="ChEBI" id="CHEBI:132124"/>
        <dbReference type="EC" id="1.5.5.2"/>
    </reaction>
</comment>
<evidence type="ECO:0000256" key="3">
    <source>
        <dbReference type="ARBA" id="ARBA00023002"/>
    </source>
</evidence>
<dbReference type="GO" id="GO:0071949">
    <property type="term" value="F:FAD binding"/>
    <property type="evidence" value="ECO:0007669"/>
    <property type="project" value="TreeGrafter"/>
</dbReference>
<evidence type="ECO:0000256" key="4">
    <source>
        <dbReference type="ARBA" id="ARBA00023062"/>
    </source>
</evidence>
<gene>
    <name evidence="7" type="primary">PUT1_3</name>
    <name evidence="7" type="ORF">QQS21_009535</name>
</gene>
<keyword evidence="8" id="KW-1185">Reference proteome</keyword>
<evidence type="ECO:0000259" key="6">
    <source>
        <dbReference type="Pfam" id="PF01619"/>
    </source>
</evidence>
<keyword evidence="5" id="KW-0274">FAD</keyword>
<dbReference type="GO" id="GO:0010133">
    <property type="term" value="P:L-proline catabolic process to L-glutamate"/>
    <property type="evidence" value="ECO:0007669"/>
    <property type="project" value="TreeGrafter"/>
</dbReference>
<keyword evidence="3 5" id="KW-0560">Oxidoreductase</keyword>
<keyword evidence="4 5" id="KW-0642">Proline metabolism</keyword>
<evidence type="ECO:0000256" key="5">
    <source>
        <dbReference type="RuleBase" id="RU364054"/>
    </source>
</evidence>
<dbReference type="InterPro" id="IPR015659">
    <property type="entry name" value="Proline_oxidase"/>
</dbReference>
<evidence type="ECO:0000256" key="2">
    <source>
        <dbReference type="ARBA" id="ARBA00012695"/>
    </source>
</evidence>
<dbReference type="InterPro" id="IPR029041">
    <property type="entry name" value="FAD-linked_oxidoreductase-like"/>
</dbReference>
<dbReference type="GO" id="GO:0005739">
    <property type="term" value="C:mitochondrion"/>
    <property type="evidence" value="ECO:0007669"/>
    <property type="project" value="TreeGrafter"/>
</dbReference>
<dbReference type="Pfam" id="PF01619">
    <property type="entry name" value="Pro_dh"/>
    <property type="match status" value="1"/>
</dbReference>
<reference evidence="7" key="1">
    <citation type="submission" date="2023-06" db="EMBL/GenBank/DDBJ databases">
        <title>Conoideocrella luteorostrata (Hypocreales: Clavicipitaceae), a potential biocontrol fungus for elongate hemlock scale in United States Christmas tree production areas.</title>
        <authorList>
            <person name="Barrett H."/>
            <person name="Lovett B."/>
            <person name="Macias A.M."/>
            <person name="Stajich J.E."/>
            <person name="Kasson M.T."/>
        </authorList>
    </citation>
    <scope>NUCLEOTIDE SEQUENCE</scope>
    <source>
        <strain evidence="7">ARSEF 14590</strain>
    </source>
</reference>
<dbReference type="SUPFAM" id="SSF51730">
    <property type="entry name" value="FAD-linked oxidoreductase"/>
    <property type="match status" value="1"/>
</dbReference>
<comment type="similarity">
    <text evidence="1 5">Belongs to the proline oxidase family.</text>
</comment>
<evidence type="ECO:0000256" key="1">
    <source>
        <dbReference type="ARBA" id="ARBA00005869"/>
    </source>
</evidence>
<feature type="domain" description="Proline dehydrogenase" evidence="6">
    <location>
        <begin position="157"/>
        <end position="530"/>
    </location>
</feature>
<accession>A0AAJ0CGQ4</accession>
<comment type="caution">
    <text evidence="7">The sequence shown here is derived from an EMBL/GenBank/DDBJ whole genome shotgun (WGS) entry which is preliminary data.</text>
</comment>
<protein>
    <recommendedName>
        <fullName evidence="2 5">Proline dehydrogenase</fullName>
        <ecNumber evidence="2 5">1.5.5.2</ecNumber>
    </recommendedName>
</protein>
<dbReference type="EC" id="1.5.5.2" evidence="2 5"/>
<dbReference type="InterPro" id="IPR002872">
    <property type="entry name" value="Proline_DH_dom"/>
</dbReference>
<proteinExistence type="inferred from homology"/>
<dbReference type="PANTHER" id="PTHR13914:SF0">
    <property type="entry name" value="PROLINE DEHYDROGENASE 1, MITOCHONDRIAL"/>
    <property type="match status" value="1"/>
</dbReference>
<evidence type="ECO:0000313" key="7">
    <source>
        <dbReference type="EMBL" id="KAK2592763.1"/>
    </source>
</evidence>
<dbReference type="Gene3D" id="3.20.20.220">
    <property type="match status" value="1"/>
</dbReference>
<sequence>MIPRASQLRRFPQLSVPTLAPRRTLRSSPLWLTDQAAQLTSSASDVSSSVFASKRTIYTVGGTAVAAVGLLLMRPKKSDQPDDPRDLRALAIVPLGKLVSGWIAFAFCSSPTWVDMSEGLYNVVSRIPIISSITHVFIMRTFFSQFLGGESIEECIPKIEDLRQLQIGTLLGYNIEAELDGSSKDPKLITGQTQHVLSSIESQGKLAKKLWPDANTTSGDNRFWVRIKITGLLPHPIALYHGSNAILKAREKKGLDKDVPYPGLPHDGDWEAALSGDGVTDADRRQLLGLRAVMETIASKARVNNVRIVIDAEQSWYQPVIDSLTDELMQKYNTLDGPATCIASFQSYLRRYPQLLEQQISRAQKKGYKLLFKQIRGAYMVTEAERWKKEGRKGPGPVWATKAETDASFNGGLERTLALVAEQVKKTGQTQIGAVFATHNSISVDLGIELLEKYGLAERKESSKKLVVSKEVAGSIAFGQLYGMKDDLTNTITGTIAAEGGFPVVIKSMSYGDLKECLPFLARRATENKTILEGRGGAASERIRLGQEIRRRLLPFTLSSA</sequence>
<organism evidence="7 8">
    <name type="scientific">Conoideocrella luteorostrata</name>
    <dbReference type="NCBI Taxonomy" id="1105319"/>
    <lineage>
        <taxon>Eukaryota</taxon>
        <taxon>Fungi</taxon>
        <taxon>Dikarya</taxon>
        <taxon>Ascomycota</taxon>
        <taxon>Pezizomycotina</taxon>
        <taxon>Sordariomycetes</taxon>
        <taxon>Hypocreomycetidae</taxon>
        <taxon>Hypocreales</taxon>
        <taxon>Clavicipitaceae</taxon>
        <taxon>Conoideocrella</taxon>
    </lineage>
</organism>
<dbReference type="Proteomes" id="UP001251528">
    <property type="component" value="Unassembled WGS sequence"/>
</dbReference>
<dbReference type="AlphaFoldDB" id="A0AAJ0CGQ4"/>
<comment type="function">
    <text evidence="5">Converts proline to delta-1-pyrroline-5-carboxylate.</text>
</comment>
<keyword evidence="5" id="KW-0285">Flavoprotein</keyword>
<comment type="cofactor">
    <cofactor evidence="5">
        <name>FAD</name>
        <dbReference type="ChEBI" id="CHEBI:57692"/>
    </cofactor>
</comment>
<dbReference type="GO" id="GO:0004657">
    <property type="term" value="F:proline dehydrogenase activity"/>
    <property type="evidence" value="ECO:0007669"/>
    <property type="project" value="UniProtKB-EC"/>
</dbReference>